<proteinExistence type="predicted"/>
<dbReference type="InterPro" id="IPR018076">
    <property type="entry name" value="T2SS_GspF_dom"/>
</dbReference>
<dbReference type="PANTHER" id="PTHR35007:SF4">
    <property type="entry name" value="CONSERVED TRANSMEMBRANE PROTEIN-RELATED"/>
    <property type="match status" value="1"/>
</dbReference>
<dbReference type="GO" id="GO:0005886">
    <property type="term" value="C:plasma membrane"/>
    <property type="evidence" value="ECO:0007669"/>
    <property type="project" value="UniProtKB-SubCell"/>
</dbReference>
<evidence type="ECO:0000313" key="8">
    <source>
        <dbReference type="EMBL" id="NYJ35424.1"/>
    </source>
</evidence>
<protein>
    <submittedName>
        <fullName evidence="8">Tight adherence protein B</fullName>
    </submittedName>
</protein>
<evidence type="ECO:0000259" key="7">
    <source>
        <dbReference type="Pfam" id="PF00482"/>
    </source>
</evidence>
<gene>
    <name evidence="8" type="ORF">HNR10_003305</name>
</gene>
<evidence type="ECO:0000256" key="6">
    <source>
        <dbReference type="SAM" id="Phobius"/>
    </source>
</evidence>
<name>A0A7Z0EP13_9ACTN</name>
<reference evidence="8 9" key="1">
    <citation type="submission" date="2020-07" db="EMBL/GenBank/DDBJ databases">
        <title>Sequencing the genomes of 1000 actinobacteria strains.</title>
        <authorList>
            <person name="Klenk H.-P."/>
        </authorList>
    </citation>
    <scope>NUCLEOTIDE SEQUENCE [LARGE SCALE GENOMIC DNA]</scope>
    <source>
        <strain evidence="8 9">DSM 44442</strain>
    </source>
</reference>
<dbReference type="EMBL" id="JACCFS010000001">
    <property type="protein sequence ID" value="NYJ35424.1"/>
    <property type="molecule type" value="Genomic_DNA"/>
</dbReference>
<keyword evidence="5 6" id="KW-0472">Membrane</keyword>
<evidence type="ECO:0000256" key="3">
    <source>
        <dbReference type="ARBA" id="ARBA00022692"/>
    </source>
</evidence>
<comment type="caution">
    <text evidence="8">The sequence shown here is derived from an EMBL/GenBank/DDBJ whole genome shotgun (WGS) entry which is preliminary data.</text>
</comment>
<dbReference type="RefSeq" id="WP_376769759.1">
    <property type="nucleotide sequence ID" value="NZ_JACCFS010000001.1"/>
</dbReference>
<keyword evidence="3 6" id="KW-0812">Transmembrane</keyword>
<dbReference type="PANTHER" id="PTHR35007">
    <property type="entry name" value="INTEGRAL MEMBRANE PROTEIN-RELATED"/>
    <property type="match status" value="1"/>
</dbReference>
<feature type="transmembrane region" description="Helical" evidence="6">
    <location>
        <begin position="119"/>
        <end position="143"/>
    </location>
</feature>
<organism evidence="8 9">
    <name type="scientific">Nocardiopsis aegyptia</name>
    <dbReference type="NCBI Taxonomy" id="220378"/>
    <lineage>
        <taxon>Bacteria</taxon>
        <taxon>Bacillati</taxon>
        <taxon>Actinomycetota</taxon>
        <taxon>Actinomycetes</taxon>
        <taxon>Streptosporangiales</taxon>
        <taxon>Nocardiopsidaceae</taxon>
        <taxon>Nocardiopsis</taxon>
    </lineage>
</organism>
<evidence type="ECO:0000256" key="2">
    <source>
        <dbReference type="ARBA" id="ARBA00022475"/>
    </source>
</evidence>
<sequence length="179" mass="18647">MRSAGAREGVARRQAVIALCRVLATELRAGQPPLEALRLSAAEAGPALAEVSDAESMRALVERDPDLRALGYLAVCWEVAADTGARLADVVDTLAEGLTEQEEQRAEAAARTAGPRTTAAVLSGLPLVGLLMASGLGGSPLVFLFTTPLGWACLVSGVALDVLGAWWTLRMVRSALTEP</sequence>
<comment type="subcellular location">
    <subcellularLocation>
        <location evidence="1">Cell membrane</location>
        <topology evidence="1">Multi-pass membrane protein</topology>
    </subcellularLocation>
</comment>
<accession>A0A7Z0EP13</accession>
<evidence type="ECO:0000313" key="9">
    <source>
        <dbReference type="Proteomes" id="UP000572051"/>
    </source>
</evidence>
<keyword evidence="2" id="KW-1003">Cell membrane</keyword>
<keyword evidence="9" id="KW-1185">Reference proteome</keyword>
<evidence type="ECO:0000256" key="4">
    <source>
        <dbReference type="ARBA" id="ARBA00022989"/>
    </source>
</evidence>
<keyword evidence="4 6" id="KW-1133">Transmembrane helix</keyword>
<evidence type="ECO:0000256" key="1">
    <source>
        <dbReference type="ARBA" id="ARBA00004651"/>
    </source>
</evidence>
<feature type="transmembrane region" description="Helical" evidence="6">
    <location>
        <begin position="149"/>
        <end position="169"/>
    </location>
</feature>
<feature type="domain" description="Type II secretion system protein GspF" evidence="7">
    <location>
        <begin position="20"/>
        <end position="132"/>
    </location>
</feature>
<dbReference type="Proteomes" id="UP000572051">
    <property type="component" value="Unassembled WGS sequence"/>
</dbReference>
<dbReference type="Pfam" id="PF00482">
    <property type="entry name" value="T2SSF"/>
    <property type="match status" value="1"/>
</dbReference>
<dbReference type="AlphaFoldDB" id="A0A7Z0EP13"/>
<evidence type="ECO:0000256" key="5">
    <source>
        <dbReference type="ARBA" id="ARBA00023136"/>
    </source>
</evidence>